<dbReference type="PANTHER" id="PTHR43586:SF15">
    <property type="entry name" value="BLR3095 PROTEIN"/>
    <property type="match status" value="1"/>
</dbReference>
<dbReference type="GO" id="GO:0008483">
    <property type="term" value="F:transaminase activity"/>
    <property type="evidence" value="ECO:0007669"/>
    <property type="project" value="UniProtKB-KW"/>
</dbReference>
<dbReference type="Gene3D" id="3.90.1150.10">
    <property type="entry name" value="Aspartate Aminotransferase, domain 1"/>
    <property type="match status" value="1"/>
</dbReference>
<organism evidence="3">
    <name type="scientific">bacterium symbiont of Plakortis simplex pPS11G3</name>
    <dbReference type="NCBI Taxonomy" id="1256902"/>
    <lineage>
        <taxon>Bacteria</taxon>
    </lineage>
</organism>
<dbReference type="InterPro" id="IPR015424">
    <property type="entry name" value="PyrdxlP-dep_Trfase"/>
</dbReference>
<protein>
    <submittedName>
        <fullName evidence="3">Aminotransferase</fullName>
    </submittedName>
</protein>
<dbReference type="SUPFAM" id="SSF53383">
    <property type="entry name" value="PLP-dependent transferases"/>
    <property type="match status" value="1"/>
</dbReference>
<dbReference type="Gene3D" id="3.40.640.10">
    <property type="entry name" value="Type I PLP-dependent aspartate aminotransferase-like (Major domain)"/>
    <property type="match status" value="1"/>
</dbReference>
<dbReference type="PANTHER" id="PTHR43586">
    <property type="entry name" value="CYSTEINE DESULFURASE"/>
    <property type="match status" value="1"/>
</dbReference>
<evidence type="ECO:0000259" key="2">
    <source>
        <dbReference type="Pfam" id="PF00266"/>
    </source>
</evidence>
<dbReference type="InterPro" id="IPR006311">
    <property type="entry name" value="TAT_signal"/>
</dbReference>
<accession>V5JAK2</accession>
<dbReference type="PROSITE" id="PS51318">
    <property type="entry name" value="TAT"/>
    <property type="match status" value="1"/>
</dbReference>
<keyword evidence="3" id="KW-0808">Transferase</keyword>
<keyword evidence="3" id="KW-0032">Aminotransferase</keyword>
<evidence type="ECO:0000313" key="3">
    <source>
        <dbReference type="EMBL" id="AGH13558.1"/>
    </source>
</evidence>
<name>V5JAK2_UNCXX</name>
<reference evidence="3" key="1">
    <citation type="journal article" date="2013" name="Environ. Microbiol. Rep.">
        <title>Polyketide genes in the marine sponge Plakortis simplex: a new group of mono-modular type I polyketide synthases from sponge symbionts.</title>
        <authorList>
            <person name="Della Sala G."/>
            <person name="Hochmuth T."/>
            <person name="Costantino V."/>
            <person name="Teta R."/>
            <person name="Gerwick W."/>
            <person name="Gerwick L."/>
            <person name="Piel J."/>
            <person name="Mangoni A."/>
        </authorList>
    </citation>
    <scope>NUCLEOTIDE SEQUENCE</scope>
</reference>
<dbReference type="EMBL" id="JX946307">
    <property type="protein sequence ID" value="AGH13558.1"/>
    <property type="molecule type" value="Genomic_DNA"/>
</dbReference>
<dbReference type="Pfam" id="PF00266">
    <property type="entry name" value="Aminotran_5"/>
    <property type="match status" value="1"/>
</dbReference>
<dbReference type="InterPro" id="IPR000192">
    <property type="entry name" value="Aminotrans_V_dom"/>
</dbReference>
<dbReference type="InterPro" id="IPR015422">
    <property type="entry name" value="PyrdxlP-dep_Trfase_small"/>
</dbReference>
<feature type="region of interest" description="Disordered" evidence="1">
    <location>
        <begin position="28"/>
        <end position="56"/>
    </location>
</feature>
<evidence type="ECO:0000256" key="1">
    <source>
        <dbReference type="SAM" id="MobiDB-lite"/>
    </source>
</evidence>
<proteinExistence type="predicted"/>
<dbReference type="InterPro" id="IPR015421">
    <property type="entry name" value="PyrdxlP-dep_Trfase_major"/>
</dbReference>
<dbReference type="AlphaFoldDB" id="V5JAK2"/>
<feature type="domain" description="Aminotransferase class V" evidence="2">
    <location>
        <begin position="78"/>
        <end position="415"/>
    </location>
</feature>
<sequence>MKRLNRRRFLTTSAAAGLATIPGIRTAAAHSSSLKRPDPGRYRPSAMTGPDDDPLGVRASFPVTEELAYLNTASVGPLPVPVRDALRAYADNKMRRRDAAAGRDAIAGARSRFAEMFGTDEDELAFLYATSGAENIIVSAMDWRAGDNVVVDELHFVTTFVLYRELERRAGIELRIIPSRDGIVTVDDFAAQTDSRTRLLSVAWVSNRNGFRYDLPALADLAHAHGAYLYADAIQAWGTFPTNLHDEKVDFACGNGYKWLHADFGCAPFYVRREHLEWMTADRHGHRQVAETLPDHRFRLKTSAEKLEYANPAYGPVTALDAALEFLEKVGLDRIAQHTQALAGELREGAEALGMQMFTPPNNPSAIVSFHHGLDHERLSRALADEGVSITFQEDGKLLRAAVGMFNNRDDVDRLLGVIRGMV</sequence>